<dbReference type="Proteomes" id="UP000011081">
    <property type="component" value="Unassembled WGS sequence"/>
</dbReference>
<proteinExistence type="predicted"/>
<evidence type="ECO:0000256" key="1">
    <source>
        <dbReference type="SAM" id="MobiDB-lite"/>
    </source>
</evidence>
<accession>L2GR33</accession>
<reference evidence="3" key="1">
    <citation type="submission" date="2011-03" db="EMBL/GenBank/DDBJ databases">
        <title>The genome sequence of Vavraia culicis strain floridensis.</title>
        <authorList>
            <consortium name="The Broad Institute Genome Sequencing Platform"/>
            <person name="Cuomo C."/>
            <person name="Becnel J."/>
            <person name="Sanscrainte N."/>
            <person name="Young S.K."/>
            <person name="Zeng Q."/>
            <person name="Gargeya S."/>
            <person name="Fitzgerald M."/>
            <person name="Haas B."/>
            <person name="Abouelleil A."/>
            <person name="Alvarado L."/>
            <person name="Arachchi H.M."/>
            <person name="Berlin A."/>
            <person name="Chapman S.B."/>
            <person name="Gearin G."/>
            <person name="Goldberg J."/>
            <person name="Griggs A."/>
            <person name="Gujja S."/>
            <person name="Hansen M."/>
            <person name="Heiman D."/>
            <person name="Howarth C."/>
            <person name="Larimer J."/>
            <person name="Lui A."/>
            <person name="MacDonald P.J.P."/>
            <person name="McCowen C."/>
            <person name="Montmayeur A."/>
            <person name="Murphy C."/>
            <person name="Neiman D."/>
            <person name="Pearson M."/>
            <person name="Priest M."/>
            <person name="Roberts A."/>
            <person name="Saif S."/>
            <person name="Shea T."/>
            <person name="Sisk P."/>
            <person name="Stolte C."/>
            <person name="Sykes S."/>
            <person name="Wortman J."/>
            <person name="Nusbaum C."/>
            <person name="Birren B."/>
        </authorList>
    </citation>
    <scope>NUCLEOTIDE SEQUENCE [LARGE SCALE GENOMIC DNA]</scope>
    <source>
        <strain evidence="3">floridensis</strain>
    </source>
</reference>
<feature type="region of interest" description="Disordered" evidence="1">
    <location>
        <begin position="58"/>
        <end position="102"/>
    </location>
</feature>
<evidence type="ECO:0000313" key="2">
    <source>
        <dbReference type="EMBL" id="ELA45837.1"/>
    </source>
</evidence>
<gene>
    <name evidence="2" type="ORF">VCUG_02675</name>
</gene>
<organism evidence="2 3">
    <name type="scientific">Vavraia culicis (isolate floridensis)</name>
    <name type="common">Microsporidian parasite</name>
    <dbReference type="NCBI Taxonomy" id="948595"/>
    <lineage>
        <taxon>Eukaryota</taxon>
        <taxon>Fungi</taxon>
        <taxon>Fungi incertae sedis</taxon>
        <taxon>Microsporidia</taxon>
        <taxon>Pleistophoridae</taxon>
        <taxon>Vavraia</taxon>
    </lineage>
</organism>
<feature type="compositionally biased region" description="Basic and acidic residues" evidence="1">
    <location>
        <begin position="62"/>
        <end position="74"/>
    </location>
</feature>
<evidence type="ECO:0000313" key="3">
    <source>
        <dbReference type="Proteomes" id="UP000011081"/>
    </source>
</evidence>
<dbReference type="VEuPathDB" id="MicrosporidiaDB:VCUG_02675"/>
<name>L2GR33_VAVCU</name>
<sequence length="299" mass="33659">GVKCDSEYFTIRSDVERKRGRPKMCRNMEMEKVVLDEMMIGKRKVLSQDVCADSKTVVSDPTNKKTMTENKDDGISGSKGSVVENNNAVKSNQPSVGAQQDKAKRRITPVLIPQLTNYENKIASVKNSIYVLFTGNEDRRVERECIKPVLMRMKEITVRISYGGSVEQIRGQKVCGDITMRNQKERNVGNTDQNIPTDDGDRVTLVSGNTEVRKERSISFSLYTIDVSINDVLRYKNVCLLALSNAVHTNVLIVKSVISGQLLLPFIKQNVLYVDIRGDNLLLFMGDTFLIINLKRESC</sequence>
<keyword evidence="3" id="KW-1185">Reference proteome</keyword>
<dbReference type="InParanoid" id="L2GR33"/>
<dbReference type="RefSeq" id="XP_008075682.1">
    <property type="nucleotide sequence ID" value="XM_008077491.1"/>
</dbReference>
<dbReference type="EMBL" id="GL877526">
    <property type="protein sequence ID" value="ELA45837.1"/>
    <property type="molecule type" value="Genomic_DNA"/>
</dbReference>
<protein>
    <submittedName>
        <fullName evidence="2">Uncharacterized protein</fullName>
    </submittedName>
</protein>
<dbReference type="GeneID" id="19880533"/>
<feature type="compositionally biased region" description="Polar residues" evidence="1">
    <location>
        <begin position="83"/>
        <end position="98"/>
    </location>
</feature>
<dbReference type="HOGENOM" id="CLU_081170_0_0_1"/>
<dbReference type="AlphaFoldDB" id="L2GR33"/>
<dbReference type="STRING" id="948595.L2GR33"/>
<feature type="non-terminal residue" evidence="2">
    <location>
        <position position="1"/>
    </location>
</feature>